<dbReference type="RefSeq" id="WP_208213653.1">
    <property type="nucleotide sequence ID" value="NZ_CP074404.1"/>
</dbReference>
<gene>
    <name evidence="1" type="ORF">J4035_14515</name>
</gene>
<dbReference type="InterPro" id="IPR043758">
    <property type="entry name" value="DUF5703"/>
</dbReference>
<reference evidence="1 2" key="1">
    <citation type="submission" date="2021-03" db="EMBL/GenBank/DDBJ databases">
        <title>novel species in genus Cellulomonas.</title>
        <authorList>
            <person name="Zhang G."/>
        </authorList>
    </citation>
    <scope>NUCLEOTIDE SEQUENCE [LARGE SCALE GENOMIC DNA]</scope>
    <source>
        <strain evidence="2">zg-ZUI188</strain>
    </source>
</reference>
<name>A0ABS3SJC5_9CELL</name>
<evidence type="ECO:0000313" key="2">
    <source>
        <dbReference type="Proteomes" id="UP000678317"/>
    </source>
</evidence>
<keyword evidence="2" id="KW-1185">Reference proteome</keyword>
<dbReference type="Proteomes" id="UP000678317">
    <property type="component" value="Unassembled WGS sequence"/>
</dbReference>
<sequence length="89" mass="10369">MATGQTRTRRPDWVAQGGQYEYRVLRIPATTSRNDARRMLTEQAELGRWELSRTLLFAGGERKVWLRRKVIRVRSTLAETSFPTEQTDS</sequence>
<dbReference type="EMBL" id="JAGFBM010000008">
    <property type="protein sequence ID" value="MBO3085855.1"/>
    <property type="molecule type" value="Genomic_DNA"/>
</dbReference>
<accession>A0ABS3SJC5</accession>
<organism evidence="1 2">
    <name type="scientific">Cellulomonas fengjieae</name>
    <dbReference type="NCBI Taxonomy" id="2819978"/>
    <lineage>
        <taxon>Bacteria</taxon>
        <taxon>Bacillati</taxon>
        <taxon>Actinomycetota</taxon>
        <taxon>Actinomycetes</taxon>
        <taxon>Micrococcales</taxon>
        <taxon>Cellulomonadaceae</taxon>
        <taxon>Cellulomonas</taxon>
    </lineage>
</organism>
<protein>
    <submittedName>
        <fullName evidence="1">Uncharacterized protein</fullName>
    </submittedName>
</protein>
<proteinExistence type="predicted"/>
<comment type="caution">
    <text evidence="1">The sequence shown here is derived from an EMBL/GenBank/DDBJ whole genome shotgun (WGS) entry which is preliminary data.</text>
</comment>
<dbReference type="Pfam" id="PF18963">
    <property type="entry name" value="DUF5703"/>
    <property type="match status" value="1"/>
</dbReference>
<evidence type="ECO:0000313" key="1">
    <source>
        <dbReference type="EMBL" id="MBO3085855.1"/>
    </source>
</evidence>